<dbReference type="AlphaFoldDB" id="X6NUA6"/>
<dbReference type="InterPro" id="IPR024990">
    <property type="entry name" value="Apc1"/>
</dbReference>
<dbReference type="GO" id="GO:0060090">
    <property type="term" value="F:molecular adaptor activity"/>
    <property type="evidence" value="ECO:0007669"/>
    <property type="project" value="TreeGrafter"/>
</dbReference>
<name>X6NUA6_RETFI</name>
<dbReference type="GO" id="GO:0051301">
    <property type="term" value="P:cell division"/>
    <property type="evidence" value="ECO:0007669"/>
    <property type="project" value="UniProtKB-KW"/>
</dbReference>
<feature type="region of interest" description="Disordered" evidence="4">
    <location>
        <begin position="142"/>
        <end position="169"/>
    </location>
</feature>
<keyword evidence="6" id="KW-1185">Reference proteome</keyword>
<keyword evidence="3" id="KW-0131">Cell cycle</keyword>
<dbReference type="PANTHER" id="PTHR12827">
    <property type="entry name" value="MEIOTIC CHECKPOINT REGULATOR TSG24 FAMILY MEMBER"/>
    <property type="match status" value="1"/>
</dbReference>
<dbReference type="PANTHER" id="PTHR12827:SF3">
    <property type="entry name" value="ANAPHASE-PROMOTING COMPLEX SUBUNIT 1"/>
    <property type="match status" value="1"/>
</dbReference>
<accession>X6NUA6</accession>
<organism evidence="5 6">
    <name type="scientific">Reticulomyxa filosa</name>
    <dbReference type="NCBI Taxonomy" id="46433"/>
    <lineage>
        <taxon>Eukaryota</taxon>
        <taxon>Sar</taxon>
        <taxon>Rhizaria</taxon>
        <taxon>Retaria</taxon>
        <taxon>Foraminifera</taxon>
        <taxon>Monothalamids</taxon>
        <taxon>Reticulomyxidae</taxon>
        <taxon>Reticulomyxa</taxon>
    </lineage>
</organism>
<feature type="compositionally biased region" description="Low complexity" evidence="4">
    <location>
        <begin position="151"/>
        <end position="169"/>
    </location>
</feature>
<reference evidence="5 6" key="1">
    <citation type="journal article" date="2013" name="Curr. Biol.">
        <title>The Genome of the Foraminiferan Reticulomyxa filosa.</title>
        <authorList>
            <person name="Glockner G."/>
            <person name="Hulsmann N."/>
            <person name="Schleicher M."/>
            <person name="Noegel A.A."/>
            <person name="Eichinger L."/>
            <person name="Gallinger C."/>
            <person name="Pawlowski J."/>
            <person name="Sierra R."/>
            <person name="Euteneuer U."/>
            <person name="Pillet L."/>
            <person name="Moustafa A."/>
            <person name="Platzer M."/>
            <person name="Groth M."/>
            <person name="Szafranski K."/>
            <person name="Schliwa M."/>
        </authorList>
    </citation>
    <scope>NUCLEOTIDE SEQUENCE [LARGE SCALE GENOMIC DNA]</scope>
</reference>
<dbReference type="EMBL" id="ASPP01005951">
    <property type="protein sequence ID" value="ETO29611.1"/>
    <property type="molecule type" value="Genomic_DNA"/>
</dbReference>
<evidence type="ECO:0000313" key="5">
    <source>
        <dbReference type="EMBL" id="ETO29611.1"/>
    </source>
</evidence>
<dbReference type="GO" id="GO:0007091">
    <property type="term" value="P:metaphase/anaphase transition of mitotic cell cycle"/>
    <property type="evidence" value="ECO:0007669"/>
    <property type="project" value="TreeGrafter"/>
</dbReference>
<evidence type="ECO:0000256" key="4">
    <source>
        <dbReference type="SAM" id="MobiDB-lite"/>
    </source>
</evidence>
<dbReference type="Proteomes" id="UP000023152">
    <property type="component" value="Unassembled WGS sequence"/>
</dbReference>
<evidence type="ECO:0000256" key="1">
    <source>
        <dbReference type="ARBA" id="ARBA00022618"/>
    </source>
</evidence>
<keyword evidence="2" id="KW-0498">Mitosis</keyword>
<evidence type="ECO:0000256" key="2">
    <source>
        <dbReference type="ARBA" id="ARBA00022776"/>
    </source>
</evidence>
<dbReference type="GO" id="GO:0070979">
    <property type="term" value="P:protein K11-linked ubiquitination"/>
    <property type="evidence" value="ECO:0007669"/>
    <property type="project" value="TreeGrafter"/>
</dbReference>
<feature type="region of interest" description="Disordered" evidence="4">
    <location>
        <begin position="869"/>
        <end position="897"/>
    </location>
</feature>
<dbReference type="GO" id="GO:0005680">
    <property type="term" value="C:anaphase-promoting complex"/>
    <property type="evidence" value="ECO:0007669"/>
    <property type="project" value="InterPro"/>
</dbReference>
<sequence>MYIYIIFLFFIFFCFYFSLLTRNNNNNEYLLNRLLALMGGKYGNEKCKILQYLLDIKMKSANNNTSQHNCGSSYPISRYGLNNGIGGSTGAHGMNMEGFNVLIQSELMQFNRSVQKNNQPPVNSCANDYLLWYHSGGDAFDEDGLDESDTNNENKNQNHDNNGNDMNNNNKKTFAMSSQEYLQAAIHYFTPNFSDFPDSGNMMESDTDMLRNSCVRESESINTDMTTSGAILAIGLMYLKTNNTFVSNQLKICNNLFYIDYIRADWVYLKNLCRNVILWDAISPTSSWLHEQMPTIVSKYLSDHSNSQSKSKSKSKVGKDNVFNEIYLNIVSSACMSLGKSCLSSKGFFFALLFCKGMKYAGTQNKKCYHLITHYAKEFLEYRVKGCNVEKYMIELCLALIVISLSLVMSGSGQLKTLKLIRYLQSFVDSKQKKGGKSDISYGIHMMYSMATGFLFLNGGRLTLSTHNNNVGMFTFRMQANTICMHILFSFIHKKKKKKRTFRHLWYLSIENRYLVTVDVDTQRLIPMNVNIEMKKKRGHSKSIITKQTPLILPPLHRIKSLFIYNDDTPKHGNETQNKSSKKKESEDVYWSITLNCNDNQILNTFKLHNGVIYVKKKHTRQHAYRESVNDYLQLFRPLQVLYRTNDHLVGSGEDFSLLSFPWDVKIIDTFYFQTSKKNTLMAFEIMKSFGCYNNSNNTHLDSENEPLIDRQVLVNVKYLLESLFQNWVGNGALANYVQEGWSHRDCHSPQQIIILSTLLKYSEMNSWNISKHPEIKSYLSEWTNTNPIHSGEVRTDELQMTKLLHLLFASVQSLGNKSEKYWKTSEDKDVTQSHSSLLSSNLETNWIGSRSSSSTLNDTRFTNLGTPVRSVKNVEPSHIQHQSETNDNSSSDPNKNFQYDTTWNSYQSFGLSLLAKSIVGQTRGPK</sequence>
<protein>
    <submittedName>
        <fullName evidence="5">Anaphase promoting complex subunit 1</fullName>
    </submittedName>
</protein>
<feature type="compositionally biased region" description="Polar residues" evidence="4">
    <location>
        <begin position="880"/>
        <end position="897"/>
    </location>
</feature>
<proteinExistence type="predicted"/>
<dbReference type="GO" id="GO:0031145">
    <property type="term" value="P:anaphase-promoting complex-dependent catabolic process"/>
    <property type="evidence" value="ECO:0007669"/>
    <property type="project" value="TreeGrafter"/>
</dbReference>
<gene>
    <name evidence="5" type="ORF">RFI_07510</name>
</gene>
<keyword evidence="1" id="KW-0132">Cell division</keyword>
<comment type="caution">
    <text evidence="5">The sequence shown here is derived from an EMBL/GenBank/DDBJ whole genome shotgun (WGS) entry which is preliminary data.</text>
</comment>
<dbReference type="OrthoDB" id="26401at2759"/>
<evidence type="ECO:0000256" key="3">
    <source>
        <dbReference type="ARBA" id="ARBA00023306"/>
    </source>
</evidence>
<evidence type="ECO:0000313" key="6">
    <source>
        <dbReference type="Proteomes" id="UP000023152"/>
    </source>
</evidence>